<feature type="compositionally biased region" description="Acidic residues" evidence="1">
    <location>
        <begin position="1"/>
        <end position="13"/>
    </location>
</feature>
<protein>
    <submittedName>
        <fullName evidence="2">Claspin</fullName>
    </submittedName>
</protein>
<dbReference type="AlphaFoldDB" id="A0A7T8JY48"/>
<feature type="non-terminal residue" evidence="2">
    <location>
        <position position="1"/>
    </location>
</feature>
<evidence type="ECO:0000313" key="2">
    <source>
        <dbReference type="EMBL" id="QQP38125.1"/>
    </source>
</evidence>
<proteinExistence type="predicted"/>
<reference evidence="3" key="1">
    <citation type="submission" date="2021-01" db="EMBL/GenBank/DDBJ databases">
        <title>Caligus Genome Assembly.</title>
        <authorList>
            <person name="Gallardo-Escarate C."/>
        </authorList>
    </citation>
    <scope>NUCLEOTIDE SEQUENCE [LARGE SCALE GENOMIC DNA]</scope>
</reference>
<name>A0A7T8JY48_CALRO</name>
<dbReference type="Proteomes" id="UP000595437">
    <property type="component" value="Chromosome 13"/>
</dbReference>
<evidence type="ECO:0000313" key="3">
    <source>
        <dbReference type="Proteomes" id="UP000595437"/>
    </source>
</evidence>
<feature type="region of interest" description="Disordered" evidence="1">
    <location>
        <begin position="36"/>
        <end position="60"/>
    </location>
</feature>
<evidence type="ECO:0000256" key="1">
    <source>
        <dbReference type="SAM" id="MobiDB-lite"/>
    </source>
</evidence>
<dbReference type="EMBL" id="CP045902">
    <property type="protein sequence ID" value="QQP38125.1"/>
    <property type="molecule type" value="Genomic_DNA"/>
</dbReference>
<keyword evidence="3" id="KW-1185">Reference proteome</keyword>
<organism evidence="2 3">
    <name type="scientific">Caligus rogercresseyi</name>
    <name type="common">Sea louse</name>
    <dbReference type="NCBI Taxonomy" id="217165"/>
    <lineage>
        <taxon>Eukaryota</taxon>
        <taxon>Metazoa</taxon>
        <taxon>Ecdysozoa</taxon>
        <taxon>Arthropoda</taxon>
        <taxon>Crustacea</taxon>
        <taxon>Multicrustacea</taxon>
        <taxon>Hexanauplia</taxon>
        <taxon>Copepoda</taxon>
        <taxon>Siphonostomatoida</taxon>
        <taxon>Caligidae</taxon>
        <taxon>Caligus</taxon>
    </lineage>
</organism>
<sequence length="60" mass="6528">SASLLEDSDDENAENAGKDDSQLIQLGNKALKRLESVPKTLPKTKDSDPSHKLLPLQSLK</sequence>
<feature type="non-terminal residue" evidence="2">
    <location>
        <position position="60"/>
    </location>
</feature>
<accession>A0A7T8JY48</accession>
<feature type="region of interest" description="Disordered" evidence="1">
    <location>
        <begin position="1"/>
        <end position="24"/>
    </location>
</feature>
<gene>
    <name evidence="2" type="ORF">FKW44_018620</name>
</gene>